<dbReference type="OrthoDB" id="4543339at2"/>
<keyword evidence="2" id="KW-1185">Reference proteome</keyword>
<evidence type="ECO:0008006" key="3">
    <source>
        <dbReference type="Google" id="ProtNLM"/>
    </source>
</evidence>
<protein>
    <recommendedName>
        <fullName evidence="3">Extradiol ring-cleavage dioxygenase class III enzyme subunit B domain-containing protein</fullName>
    </recommendedName>
</protein>
<evidence type="ECO:0000313" key="1">
    <source>
        <dbReference type="EMBL" id="OLF16876.1"/>
    </source>
</evidence>
<organism evidence="1 2">
    <name type="scientific">Actinophytocola xanthii</name>
    <dbReference type="NCBI Taxonomy" id="1912961"/>
    <lineage>
        <taxon>Bacteria</taxon>
        <taxon>Bacillati</taxon>
        <taxon>Actinomycetota</taxon>
        <taxon>Actinomycetes</taxon>
        <taxon>Pseudonocardiales</taxon>
        <taxon>Pseudonocardiaceae</taxon>
    </lineage>
</organism>
<proteinExistence type="predicted"/>
<dbReference type="EMBL" id="MSIE01000024">
    <property type="protein sequence ID" value="OLF16876.1"/>
    <property type="molecule type" value="Genomic_DNA"/>
</dbReference>
<dbReference type="STRING" id="1912961.BU204_14305"/>
<name>A0A1Q8CR81_9PSEU</name>
<sequence length="240" mass="24679">MIVRVAVVPHPPLLVPELVGADDPTARLVREACLDAAAELAAAAPRWVAVGADPSGPSVVASDRAGTFVGFGVDVVVGLSDKVAEPDPALPLPALVAAWLRTRVGAEEVAVHLVPPDLPPEDCRAYGERLASDLADPAPVGLLVLGDGSHRHGDQAVGRPDPRAASFDDDVHAALSAADPAALLAVDAALAQELGAVGRAPWQVLAATVAADARRWKPAEAKLLVPFGVAYHVAVWTPVR</sequence>
<dbReference type="AlphaFoldDB" id="A0A1Q8CR81"/>
<dbReference type="Proteomes" id="UP000185596">
    <property type="component" value="Unassembled WGS sequence"/>
</dbReference>
<accession>A0A1Q8CR81</accession>
<gene>
    <name evidence="1" type="ORF">BU204_14305</name>
</gene>
<dbReference type="Gene3D" id="3.40.830.10">
    <property type="entry name" value="LigB-like"/>
    <property type="match status" value="1"/>
</dbReference>
<dbReference type="SUPFAM" id="SSF53213">
    <property type="entry name" value="LigB-like"/>
    <property type="match status" value="1"/>
</dbReference>
<reference evidence="1 2" key="1">
    <citation type="submission" date="2016-12" db="EMBL/GenBank/DDBJ databases">
        <title>The draft genome sequence of Actinophytocola sp. 11-183.</title>
        <authorList>
            <person name="Wang W."/>
            <person name="Yuan L."/>
        </authorList>
    </citation>
    <scope>NUCLEOTIDE SEQUENCE [LARGE SCALE GENOMIC DNA]</scope>
    <source>
        <strain evidence="1 2">11-183</strain>
    </source>
</reference>
<evidence type="ECO:0000313" key="2">
    <source>
        <dbReference type="Proteomes" id="UP000185596"/>
    </source>
</evidence>
<dbReference type="RefSeq" id="WP_075126149.1">
    <property type="nucleotide sequence ID" value="NZ_MSIE01000024.1"/>
</dbReference>
<comment type="caution">
    <text evidence="1">The sequence shown here is derived from an EMBL/GenBank/DDBJ whole genome shotgun (WGS) entry which is preliminary data.</text>
</comment>